<keyword evidence="4" id="KW-1185">Reference proteome</keyword>
<proteinExistence type="predicted"/>
<keyword evidence="2" id="KW-0732">Signal</keyword>
<organism evidence="3 4">
    <name type="scientific">Actibacterium naphthalenivorans</name>
    <dbReference type="NCBI Taxonomy" id="1614693"/>
    <lineage>
        <taxon>Bacteria</taxon>
        <taxon>Pseudomonadati</taxon>
        <taxon>Pseudomonadota</taxon>
        <taxon>Alphaproteobacteria</taxon>
        <taxon>Rhodobacterales</taxon>
        <taxon>Roseobacteraceae</taxon>
        <taxon>Actibacterium</taxon>
    </lineage>
</organism>
<dbReference type="AlphaFoldDB" id="A0A840CH56"/>
<feature type="chain" id="PRO_5032352930" evidence="2">
    <location>
        <begin position="22"/>
        <end position="80"/>
    </location>
</feature>
<protein>
    <submittedName>
        <fullName evidence="3">Uncharacterized protein</fullName>
    </submittedName>
</protein>
<evidence type="ECO:0000313" key="4">
    <source>
        <dbReference type="Proteomes" id="UP000585681"/>
    </source>
</evidence>
<sequence>MNIQNVIAGLVLIVSVAPATAQSVSSSDELLKLPPAAGATNFIGSLSPASSGGGVAGLLAGASGTTNTTNTTSTTSTTGG</sequence>
<dbReference type="RefSeq" id="WP_054539612.1">
    <property type="nucleotide sequence ID" value="NZ_JACIEQ010000005.1"/>
</dbReference>
<feature type="region of interest" description="Disordered" evidence="1">
    <location>
        <begin position="57"/>
        <end position="80"/>
    </location>
</feature>
<evidence type="ECO:0000313" key="3">
    <source>
        <dbReference type="EMBL" id="MBB4023432.1"/>
    </source>
</evidence>
<evidence type="ECO:0000256" key="1">
    <source>
        <dbReference type="SAM" id="MobiDB-lite"/>
    </source>
</evidence>
<dbReference type="Proteomes" id="UP000585681">
    <property type="component" value="Unassembled WGS sequence"/>
</dbReference>
<dbReference type="EMBL" id="JACIEQ010000005">
    <property type="protein sequence ID" value="MBB4023432.1"/>
    <property type="molecule type" value="Genomic_DNA"/>
</dbReference>
<comment type="caution">
    <text evidence="3">The sequence shown here is derived from an EMBL/GenBank/DDBJ whole genome shotgun (WGS) entry which is preliminary data.</text>
</comment>
<name>A0A840CH56_9RHOB</name>
<reference evidence="3" key="1">
    <citation type="submission" date="2020-08" db="EMBL/GenBank/DDBJ databases">
        <title>Genomic Encyclopedia of Type Strains, Phase IV (KMG-IV): sequencing the most valuable type-strain genomes for metagenomic binning, comparative biology and taxonomic classification.</title>
        <authorList>
            <person name="Goeker M."/>
        </authorList>
    </citation>
    <scope>NUCLEOTIDE SEQUENCE [LARGE SCALE GENOMIC DNA]</scope>
    <source>
        <strain evidence="3">DSM 105040</strain>
    </source>
</reference>
<accession>A0A840CH56</accession>
<gene>
    <name evidence="3" type="ORF">GGR17_003261</name>
</gene>
<evidence type="ECO:0000256" key="2">
    <source>
        <dbReference type="SAM" id="SignalP"/>
    </source>
</evidence>
<feature type="signal peptide" evidence="2">
    <location>
        <begin position="1"/>
        <end position="21"/>
    </location>
</feature>